<dbReference type="Pfam" id="PF08239">
    <property type="entry name" value="SH3_3"/>
    <property type="match status" value="2"/>
</dbReference>
<name>A0A1G5AJT5_9FIRM</name>
<dbReference type="InterPro" id="IPR052354">
    <property type="entry name" value="Cell_Wall_Dynamics_Protein"/>
</dbReference>
<feature type="transmembrane region" description="Helical" evidence="2">
    <location>
        <begin position="310"/>
        <end position="330"/>
    </location>
</feature>
<feature type="compositionally biased region" description="Acidic residues" evidence="1">
    <location>
        <begin position="229"/>
        <end position="245"/>
    </location>
</feature>
<feature type="region of interest" description="Disordered" evidence="1">
    <location>
        <begin position="339"/>
        <end position="547"/>
    </location>
</feature>
<feature type="compositionally biased region" description="Basic and acidic residues" evidence="1">
    <location>
        <begin position="453"/>
        <end position="514"/>
    </location>
</feature>
<keyword evidence="2" id="KW-0472">Membrane</keyword>
<dbReference type="SMART" id="SM00287">
    <property type="entry name" value="SH3b"/>
    <property type="match status" value="2"/>
</dbReference>
<organism evidence="4 5">
    <name type="scientific">Butyrivibrio hungatei</name>
    <dbReference type="NCBI Taxonomy" id="185008"/>
    <lineage>
        <taxon>Bacteria</taxon>
        <taxon>Bacillati</taxon>
        <taxon>Bacillota</taxon>
        <taxon>Clostridia</taxon>
        <taxon>Lachnospirales</taxon>
        <taxon>Lachnospiraceae</taxon>
        <taxon>Butyrivibrio</taxon>
    </lineage>
</organism>
<dbReference type="Proteomes" id="UP000183047">
    <property type="component" value="Unassembled WGS sequence"/>
</dbReference>
<evidence type="ECO:0000313" key="4">
    <source>
        <dbReference type="EMBL" id="SCX78157.1"/>
    </source>
</evidence>
<feature type="domain" description="SH3b" evidence="3">
    <location>
        <begin position="35"/>
        <end position="102"/>
    </location>
</feature>
<evidence type="ECO:0000313" key="5">
    <source>
        <dbReference type="Proteomes" id="UP000183047"/>
    </source>
</evidence>
<dbReference type="PROSITE" id="PS51781">
    <property type="entry name" value="SH3B"/>
    <property type="match status" value="2"/>
</dbReference>
<feature type="compositionally biased region" description="Gly residues" evidence="1">
    <location>
        <begin position="104"/>
        <end position="114"/>
    </location>
</feature>
<feature type="domain" description="SH3b" evidence="3">
    <location>
        <begin position="120"/>
        <end position="189"/>
    </location>
</feature>
<protein>
    <submittedName>
        <fullName evidence="4">Uncharacterized conserved protein YgiM, contains N-terminal SH3 domain, DUF1202 family</fullName>
    </submittedName>
</protein>
<feature type="compositionally biased region" description="Basic and acidic residues" evidence="1">
    <location>
        <begin position="396"/>
        <end position="429"/>
    </location>
</feature>
<feature type="compositionally biased region" description="Acidic residues" evidence="1">
    <location>
        <begin position="339"/>
        <end position="355"/>
    </location>
</feature>
<proteinExistence type="predicted"/>
<keyword evidence="2" id="KW-0812">Transmembrane</keyword>
<dbReference type="Gene3D" id="2.30.30.40">
    <property type="entry name" value="SH3 Domains"/>
    <property type="match status" value="2"/>
</dbReference>
<evidence type="ECO:0000259" key="3">
    <source>
        <dbReference type="PROSITE" id="PS51781"/>
    </source>
</evidence>
<keyword evidence="2" id="KW-1133">Transmembrane helix</keyword>
<feature type="region of interest" description="Disordered" evidence="1">
    <location>
        <begin position="225"/>
        <end position="260"/>
    </location>
</feature>
<sequence length="547" mass="60157">MKNTMEKIIRNTILSLALSLAVFIGFGIGAHAFTTTTGTVTSDNVKVRESASTSSDQVSSVKKGATVDILGEEKDESGTIWYKIKVKGDETGYIRNDLVSKSGGSSGDSSGGSGTTAVDQRSVEVLAENGTVRQGAGTDKDAVGKVKKGDIVTIVGETKASDGKKWYEITFGENGSQGYVRSDLVSETPVVASKSVKSEQTDAPSNDDGSPDVIAELGAVDDVMGGAELGDENGEESLEEPDATSDGEPTAPTETGDGQYSISYEEDTWYLTDNSGTDSDKPQKMQIPQIVKLAKQAKEFHDKLALVTKVMIALGAVAVVLLVLVIILGIRLRDAAYYDDEEDEDDDDEGEEDEYDRYSTPSKKRSRGPARDDHDEDVRPKGRRRAREEDEEDEPRESRRGALRRGAADDAGERPSRRGAADDAAERPSRRGAAADVEERPSRRPAPADDDERVVRPSRGERPFRRRADDQVEERPSRGAEERTVRPSRRDDDSMYSDSRYEERQPSERRMREEIEPEEPSTRRAKNFLGDDDDFEFEFLDLDDDDR</sequence>
<feature type="compositionally biased region" description="Acidic residues" evidence="1">
    <location>
        <begin position="530"/>
        <end position="547"/>
    </location>
</feature>
<accession>A0A1G5AJT5</accession>
<dbReference type="EMBL" id="FMUR01000003">
    <property type="protein sequence ID" value="SCX78157.1"/>
    <property type="molecule type" value="Genomic_DNA"/>
</dbReference>
<feature type="compositionally biased region" description="Basic and acidic residues" evidence="1">
    <location>
        <begin position="369"/>
        <end position="380"/>
    </location>
</feature>
<evidence type="ECO:0000256" key="2">
    <source>
        <dbReference type="SAM" id="Phobius"/>
    </source>
</evidence>
<gene>
    <name evidence="4" type="ORF">SAMN02910451_00309</name>
</gene>
<dbReference type="RefSeq" id="WP_074461127.1">
    <property type="nucleotide sequence ID" value="NZ_FMUR01000003.1"/>
</dbReference>
<feature type="region of interest" description="Disordered" evidence="1">
    <location>
        <begin position="98"/>
        <end position="118"/>
    </location>
</feature>
<dbReference type="InterPro" id="IPR003646">
    <property type="entry name" value="SH3-like_bac-type"/>
</dbReference>
<dbReference type="PANTHER" id="PTHR34408:SF1">
    <property type="entry name" value="GLYCOSYL HYDROLASE FAMILY 19 DOMAIN-CONTAINING PROTEIN HI_1415"/>
    <property type="match status" value="1"/>
</dbReference>
<dbReference type="AlphaFoldDB" id="A0A1G5AJT5"/>
<keyword evidence="5" id="KW-1185">Reference proteome</keyword>
<feature type="region of interest" description="Disordered" evidence="1">
    <location>
        <begin position="191"/>
        <end position="213"/>
    </location>
</feature>
<reference evidence="5" key="1">
    <citation type="submission" date="2016-10" db="EMBL/GenBank/DDBJ databases">
        <authorList>
            <person name="Varghese N."/>
            <person name="Submissions S."/>
        </authorList>
    </citation>
    <scope>NUCLEOTIDE SEQUENCE [LARGE SCALE GENOMIC DNA]</scope>
    <source>
        <strain evidence="5">XBD2006</strain>
    </source>
</reference>
<dbReference type="OrthoDB" id="2001376at2"/>
<dbReference type="PANTHER" id="PTHR34408">
    <property type="entry name" value="FAMILY PROTEIN, PUTATIVE-RELATED"/>
    <property type="match status" value="1"/>
</dbReference>
<evidence type="ECO:0000256" key="1">
    <source>
        <dbReference type="SAM" id="MobiDB-lite"/>
    </source>
</evidence>